<name>A0A7K0C8U6_9ACTN</name>
<keyword evidence="1" id="KW-1133">Transmembrane helix</keyword>
<dbReference type="RefSeq" id="WP_153542225.1">
    <property type="nucleotide sequence ID" value="NZ_WEGH01000008.1"/>
</dbReference>
<evidence type="ECO:0000256" key="1">
    <source>
        <dbReference type="SAM" id="Phobius"/>
    </source>
</evidence>
<evidence type="ECO:0000313" key="3">
    <source>
        <dbReference type="Proteomes" id="UP000487268"/>
    </source>
</evidence>
<evidence type="ECO:0000313" key="2">
    <source>
        <dbReference type="EMBL" id="MQY09860.1"/>
    </source>
</evidence>
<organism evidence="2 3">
    <name type="scientific">Actinomadura macrotermitis</name>
    <dbReference type="NCBI Taxonomy" id="2585200"/>
    <lineage>
        <taxon>Bacteria</taxon>
        <taxon>Bacillati</taxon>
        <taxon>Actinomycetota</taxon>
        <taxon>Actinomycetes</taxon>
        <taxon>Streptosporangiales</taxon>
        <taxon>Thermomonosporaceae</taxon>
        <taxon>Actinomadura</taxon>
    </lineage>
</organism>
<sequence>MHAALTALNAVASAGTAGAGAARPSLGLRPSEDATTGVRFYAGAYAVRALPLGAATAFVLIWGPSAAVAPLLLVSGLAQIGDSALGIMRRNPGMAAGAGLCAVLHLLTAALWS</sequence>
<dbReference type="EMBL" id="WEGH01000008">
    <property type="protein sequence ID" value="MQY09860.1"/>
    <property type="molecule type" value="Genomic_DNA"/>
</dbReference>
<comment type="caution">
    <text evidence="2">The sequence shown here is derived from an EMBL/GenBank/DDBJ whole genome shotgun (WGS) entry which is preliminary data.</text>
</comment>
<accession>A0A7K0C8U6</accession>
<proteinExistence type="predicted"/>
<keyword evidence="3" id="KW-1185">Reference proteome</keyword>
<reference evidence="2 3" key="1">
    <citation type="submission" date="2019-10" db="EMBL/GenBank/DDBJ databases">
        <title>Actinomadura rubteroloni sp. nov. and Actinomadura macrotermitis sp. nov., isolated from the gut of fungus growing-termite Macrotermes natalensis.</title>
        <authorList>
            <person name="Benndorf R."/>
            <person name="Martin K."/>
            <person name="Kuefner M."/>
            <person name="De Beer W."/>
            <person name="Kaster A.-K."/>
            <person name="Vollmers J."/>
            <person name="Poulsen M."/>
            <person name="Beemelmanns C."/>
        </authorList>
    </citation>
    <scope>NUCLEOTIDE SEQUENCE [LARGE SCALE GENOMIC DNA]</scope>
    <source>
        <strain evidence="2 3">RB68</strain>
    </source>
</reference>
<dbReference type="Proteomes" id="UP000487268">
    <property type="component" value="Unassembled WGS sequence"/>
</dbReference>
<dbReference type="AlphaFoldDB" id="A0A7K0C8U6"/>
<keyword evidence="1" id="KW-0472">Membrane</keyword>
<feature type="transmembrane region" description="Helical" evidence="1">
    <location>
        <begin position="45"/>
        <end position="73"/>
    </location>
</feature>
<gene>
    <name evidence="2" type="ORF">ACRB68_79890</name>
</gene>
<feature type="transmembrane region" description="Helical" evidence="1">
    <location>
        <begin position="94"/>
        <end position="112"/>
    </location>
</feature>
<keyword evidence="1" id="KW-0812">Transmembrane</keyword>
<protein>
    <submittedName>
        <fullName evidence="2">Uncharacterized protein</fullName>
    </submittedName>
</protein>
<dbReference type="OrthoDB" id="4557382at2"/>